<name>A0A1S8CQV7_9GAMM</name>
<comment type="caution">
    <text evidence="2">The sequence shown here is derived from an EMBL/GenBank/DDBJ whole genome shotgun (WGS) entry which is preliminary data.</text>
</comment>
<organism evidence="2 3">
    <name type="scientific">Alkanindiges hydrocarboniclasticus</name>
    <dbReference type="NCBI Taxonomy" id="1907941"/>
    <lineage>
        <taxon>Bacteria</taxon>
        <taxon>Pseudomonadati</taxon>
        <taxon>Pseudomonadota</taxon>
        <taxon>Gammaproteobacteria</taxon>
        <taxon>Moraxellales</taxon>
        <taxon>Moraxellaceae</taxon>
        <taxon>Alkanindiges</taxon>
    </lineage>
</organism>
<keyword evidence="3" id="KW-1185">Reference proteome</keyword>
<sequence>MVKRNISSHLLLEYLQNKQQIFFKFFTYYKKLVKLSFCNYSNFYPYIILMKFNIALLLQTFHLKAYK</sequence>
<gene>
    <name evidence="2" type="ORF">BKE30_15060</name>
</gene>
<evidence type="ECO:0000256" key="1">
    <source>
        <dbReference type="SAM" id="Phobius"/>
    </source>
</evidence>
<dbReference type="Proteomes" id="UP000192132">
    <property type="component" value="Unassembled WGS sequence"/>
</dbReference>
<dbReference type="AlphaFoldDB" id="A0A1S8CQV7"/>
<keyword evidence="1" id="KW-1133">Transmembrane helix</keyword>
<reference evidence="2 3" key="1">
    <citation type="submission" date="2016-10" db="EMBL/GenBank/DDBJ databases">
        <title>Draft Genome sequence of Alkanindiges sp. strain H1.</title>
        <authorList>
            <person name="Subhash Y."/>
            <person name="Lee S."/>
        </authorList>
    </citation>
    <scope>NUCLEOTIDE SEQUENCE [LARGE SCALE GENOMIC DNA]</scope>
    <source>
        <strain evidence="2 3">H1</strain>
    </source>
</reference>
<dbReference type="EMBL" id="MLCN01000066">
    <property type="protein sequence ID" value="ONG37204.1"/>
    <property type="molecule type" value="Genomic_DNA"/>
</dbReference>
<feature type="transmembrane region" description="Helical" evidence="1">
    <location>
        <begin position="43"/>
        <end position="63"/>
    </location>
</feature>
<protein>
    <submittedName>
        <fullName evidence="2">Uncharacterized protein</fullName>
    </submittedName>
</protein>
<proteinExistence type="predicted"/>
<keyword evidence="1" id="KW-0812">Transmembrane</keyword>
<accession>A0A1S8CQV7</accession>
<evidence type="ECO:0000313" key="2">
    <source>
        <dbReference type="EMBL" id="ONG37204.1"/>
    </source>
</evidence>
<keyword evidence="1" id="KW-0472">Membrane</keyword>
<evidence type="ECO:0000313" key="3">
    <source>
        <dbReference type="Proteomes" id="UP000192132"/>
    </source>
</evidence>